<evidence type="ECO:0000313" key="2">
    <source>
        <dbReference type="Proteomes" id="UP000019486"/>
    </source>
</evidence>
<evidence type="ECO:0000313" key="1">
    <source>
        <dbReference type="EMBL" id="EWY36404.1"/>
    </source>
</evidence>
<gene>
    <name evidence="1" type="ORF">N825_27040</name>
</gene>
<dbReference type="AlphaFoldDB" id="W9GRL6"/>
<name>W9GRL6_9PROT</name>
<dbReference type="Proteomes" id="UP000019486">
    <property type="component" value="Unassembled WGS sequence"/>
</dbReference>
<accession>W9GRL6</accession>
<reference evidence="1 2" key="1">
    <citation type="submission" date="2013-08" db="EMBL/GenBank/DDBJ databases">
        <title>The genome sequence of Skermanella stibiiresistens.</title>
        <authorList>
            <person name="Zhu W."/>
            <person name="Wang G."/>
        </authorList>
    </citation>
    <scope>NUCLEOTIDE SEQUENCE [LARGE SCALE GENOMIC DNA]</scope>
    <source>
        <strain evidence="1 2">SB22</strain>
    </source>
</reference>
<dbReference type="STRING" id="1385369.N825_27040"/>
<comment type="caution">
    <text evidence="1">The sequence shown here is derived from an EMBL/GenBank/DDBJ whole genome shotgun (WGS) entry which is preliminary data.</text>
</comment>
<sequence>MWAGTMRSLVAAHPTPMTMLGMRRTSFTALNIGIAAV</sequence>
<organism evidence="1 2">
    <name type="scientific">Skermanella stibiiresistens SB22</name>
    <dbReference type="NCBI Taxonomy" id="1385369"/>
    <lineage>
        <taxon>Bacteria</taxon>
        <taxon>Pseudomonadati</taxon>
        <taxon>Pseudomonadota</taxon>
        <taxon>Alphaproteobacteria</taxon>
        <taxon>Rhodospirillales</taxon>
        <taxon>Azospirillaceae</taxon>
        <taxon>Skermanella</taxon>
    </lineage>
</organism>
<keyword evidence="2" id="KW-1185">Reference proteome</keyword>
<proteinExistence type="predicted"/>
<protein>
    <submittedName>
        <fullName evidence="1">Uncharacterized protein</fullName>
    </submittedName>
</protein>
<dbReference type="EMBL" id="AVFL01000044">
    <property type="protein sequence ID" value="EWY36404.1"/>
    <property type="molecule type" value="Genomic_DNA"/>
</dbReference>